<reference evidence="22" key="1">
    <citation type="journal article" date="2017" name="Front. Plant Sci.">
        <title>Climate Clever Clovers: New Paradigm to Reduce the Environmental Footprint of Ruminants by Breeding Low Methanogenic Forages Utilizing Haplotype Variation.</title>
        <authorList>
            <person name="Kaur P."/>
            <person name="Appels R."/>
            <person name="Bayer P.E."/>
            <person name="Keeble-Gagnere G."/>
            <person name="Wang J."/>
            <person name="Hirakawa H."/>
            <person name="Shirasawa K."/>
            <person name="Vercoe P."/>
            <person name="Stefanova K."/>
            <person name="Durmic Z."/>
            <person name="Nichols P."/>
            <person name="Revell C."/>
            <person name="Isobe S.N."/>
            <person name="Edwards D."/>
            <person name="Erskine W."/>
        </authorList>
    </citation>
    <scope>NUCLEOTIDE SEQUENCE [LARGE SCALE GENOMIC DNA]</scope>
    <source>
        <strain evidence="22">cv. Daliak</strain>
    </source>
</reference>
<dbReference type="CDD" id="cd00303">
    <property type="entry name" value="retropepsin_like"/>
    <property type="match status" value="1"/>
</dbReference>
<dbReference type="Proteomes" id="UP000242715">
    <property type="component" value="Unassembled WGS sequence"/>
</dbReference>
<keyword evidence="15" id="KW-0233">DNA recombination</keyword>
<dbReference type="SUPFAM" id="SSF50630">
    <property type="entry name" value="Acid proteases"/>
    <property type="match status" value="1"/>
</dbReference>
<feature type="domain" description="Integrase catalytic" evidence="20">
    <location>
        <begin position="1473"/>
        <end position="1640"/>
    </location>
</feature>
<evidence type="ECO:0000256" key="6">
    <source>
        <dbReference type="ARBA" id="ARBA00022723"/>
    </source>
</evidence>
<dbReference type="GO" id="GO:0004519">
    <property type="term" value="F:endonuclease activity"/>
    <property type="evidence" value="ECO:0007669"/>
    <property type="project" value="UniProtKB-KW"/>
</dbReference>
<evidence type="ECO:0000259" key="18">
    <source>
        <dbReference type="PROSITE" id="PS50158"/>
    </source>
</evidence>
<feature type="compositionally biased region" description="Low complexity" evidence="17">
    <location>
        <begin position="2114"/>
        <end position="2130"/>
    </location>
</feature>
<keyword evidence="16" id="KW-0863">Zinc-finger</keyword>
<keyword evidence="9" id="KW-0378">Hydrolase</keyword>
<feature type="compositionally biased region" description="Polar residues" evidence="17">
    <location>
        <begin position="80"/>
        <end position="94"/>
    </location>
</feature>
<organism evidence="21 22">
    <name type="scientific">Trifolium subterraneum</name>
    <name type="common">Subterranean clover</name>
    <dbReference type="NCBI Taxonomy" id="3900"/>
    <lineage>
        <taxon>Eukaryota</taxon>
        <taxon>Viridiplantae</taxon>
        <taxon>Streptophyta</taxon>
        <taxon>Embryophyta</taxon>
        <taxon>Tracheophyta</taxon>
        <taxon>Spermatophyta</taxon>
        <taxon>Magnoliopsida</taxon>
        <taxon>eudicotyledons</taxon>
        <taxon>Gunneridae</taxon>
        <taxon>Pentapetalae</taxon>
        <taxon>rosids</taxon>
        <taxon>fabids</taxon>
        <taxon>Fabales</taxon>
        <taxon>Fabaceae</taxon>
        <taxon>Papilionoideae</taxon>
        <taxon>50 kb inversion clade</taxon>
        <taxon>NPAAA clade</taxon>
        <taxon>Hologalegina</taxon>
        <taxon>IRL clade</taxon>
        <taxon>Trifolieae</taxon>
        <taxon>Trifolium</taxon>
    </lineage>
</organism>
<keyword evidence="3" id="KW-0808">Transferase</keyword>
<feature type="compositionally biased region" description="Basic and acidic residues" evidence="17">
    <location>
        <begin position="225"/>
        <end position="235"/>
    </location>
</feature>
<dbReference type="GO" id="GO:0008270">
    <property type="term" value="F:zinc ion binding"/>
    <property type="evidence" value="ECO:0007669"/>
    <property type="project" value="UniProtKB-KW"/>
</dbReference>
<dbReference type="OrthoDB" id="1740536at2759"/>
<dbReference type="Pfam" id="PF17917">
    <property type="entry name" value="RT_RNaseH"/>
    <property type="match status" value="1"/>
</dbReference>
<dbReference type="InterPro" id="IPR056924">
    <property type="entry name" value="SH3_Tf2-1"/>
</dbReference>
<evidence type="ECO:0000256" key="14">
    <source>
        <dbReference type="ARBA" id="ARBA00023125"/>
    </source>
</evidence>
<evidence type="ECO:0000313" key="21">
    <source>
        <dbReference type="EMBL" id="GAU48542.1"/>
    </source>
</evidence>
<keyword evidence="4" id="KW-0548">Nucleotidyltransferase</keyword>
<evidence type="ECO:0000259" key="19">
    <source>
        <dbReference type="PROSITE" id="PS50878"/>
    </source>
</evidence>
<protein>
    <recommendedName>
        <fullName evidence="1">RNA-directed DNA polymerase</fullName>
        <ecNumber evidence="1">2.7.7.49</ecNumber>
    </recommendedName>
</protein>
<dbReference type="Pfam" id="PF17921">
    <property type="entry name" value="Integrase_H2C2"/>
    <property type="match status" value="1"/>
</dbReference>
<dbReference type="InterPro" id="IPR012337">
    <property type="entry name" value="RNaseH-like_sf"/>
</dbReference>
<dbReference type="InterPro" id="IPR041588">
    <property type="entry name" value="Integrase_H2C2"/>
</dbReference>
<evidence type="ECO:0000259" key="20">
    <source>
        <dbReference type="PROSITE" id="PS50994"/>
    </source>
</evidence>
<keyword evidence="22" id="KW-1185">Reference proteome</keyword>
<dbReference type="PANTHER" id="PTHR37984:SF5">
    <property type="entry name" value="PROTEIN NYNRIN-LIKE"/>
    <property type="match status" value="1"/>
</dbReference>
<dbReference type="GO" id="GO:0003887">
    <property type="term" value="F:DNA-directed DNA polymerase activity"/>
    <property type="evidence" value="ECO:0007669"/>
    <property type="project" value="UniProtKB-KW"/>
</dbReference>
<evidence type="ECO:0000256" key="17">
    <source>
        <dbReference type="SAM" id="MobiDB-lite"/>
    </source>
</evidence>
<feature type="domain" description="Reverse transcriptase" evidence="19">
    <location>
        <begin position="948"/>
        <end position="1127"/>
    </location>
</feature>
<dbReference type="GO" id="GO:0015074">
    <property type="term" value="P:DNA integration"/>
    <property type="evidence" value="ECO:0007669"/>
    <property type="project" value="UniProtKB-KW"/>
</dbReference>
<dbReference type="InterPro" id="IPR050951">
    <property type="entry name" value="Retrovirus_Pol_polyprotein"/>
</dbReference>
<evidence type="ECO:0000256" key="9">
    <source>
        <dbReference type="ARBA" id="ARBA00022801"/>
    </source>
</evidence>
<dbReference type="CDD" id="cd01647">
    <property type="entry name" value="RT_LTR"/>
    <property type="match status" value="1"/>
</dbReference>
<evidence type="ECO:0000256" key="3">
    <source>
        <dbReference type="ARBA" id="ARBA00022679"/>
    </source>
</evidence>
<evidence type="ECO:0000256" key="11">
    <source>
        <dbReference type="ARBA" id="ARBA00022908"/>
    </source>
</evidence>
<dbReference type="InterPro" id="IPR043502">
    <property type="entry name" value="DNA/RNA_pol_sf"/>
</dbReference>
<dbReference type="EMBL" id="DF974435">
    <property type="protein sequence ID" value="GAU48542.1"/>
    <property type="molecule type" value="Genomic_DNA"/>
</dbReference>
<keyword evidence="12" id="KW-0695">RNA-directed DNA polymerase</keyword>
<evidence type="ECO:0000256" key="1">
    <source>
        <dbReference type="ARBA" id="ARBA00012493"/>
    </source>
</evidence>
<dbReference type="Gene3D" id="3.10.20.370">
    <property type="match status" value="1"/>
</dbReference>
<keyword evidence="2" id="KW-0645">Protease</keyword>
<keyword evidence="7" id="KW-0064">Aspartyl protease</keyword>
<dbReference type="GO" id="GO:0004190">
    <property type="term" value="F:aspartic-type endopeptidase activity"/>
    <property type="evidence" value="ECO:0007669"/>
    <property type="project" value="UniProtKB-KW"/>
</dbReference>
<evidence type="ECO:0000256" key="10">
    <source>
        <dbReference type="ARBA" id="ARBA00022842"/>
    </source>
</evidence>
<evidence type="ECO:0000256" key="16">
    <source>
        <dbReference type="PROSITE-ProRule" id="PRU00047"/>
    </source>
</evidence>
<evidence type="ECO:0000256" key="7">
    <source>
        <dbReference type="ARBA" id="ARBA00022750"/>
    </source>
</evidence>
<evidence type="ECO:0000256" key="15">
    <source>
        <dbReference type="ARBA" id="ARBA00023172"/>
    </source>
</evidence>
<dbReference type="FunFam" id="3.30.70.270:FF:000020">
    <property type="entry name" value="Transposon Tf2-6 polyprotein-like Protein"/>
    <property type="match status" value="1"/>
</dbReference>
<keyword evidence="14" id="KW-0238">DNA-binding</keyword>
<evidence type="ECO:0000256" key="12">
    <source>
        <dbReference type="ARBA" id="ARBA00022918"/>
    </source>
</evidence>
<gene>
    <name evidence="21" type="ORF">TSUD_190330</name>
</gene>
<feature type="compositionally biased region" description="Low complexity" evidence="17">
    <location>
        <begin position="2095"/>
        <end position="2104"/>
    </location>
</feature>
<proteinExistence type="predicted"/>
<name>A0A2Z6PFH0_TRISU</name>
<feature type="domain" description="CCHC-type" evidence="18">
    <location>
        <begin position="711"/>
        <end position="725"/>
    </location>
</feature>
<dbReference type="InterPro" id="IPR036875">
    <property type="entry name" value="Znf_CCHC_sf"/>
</dbReference>
<dbReference type="SMART" id="SM00343">
    <property type="entry name" value="ZnF_C2HC"/>
    <property type="match status" value="3"/>
</dbReference>
<feature type="region of interest" description="Disordered" evidence="17">
    <location>
        <begin position="215"/>
        <end position="235"/>
    </location>
</feature>
<dbReference type="FunFam" id="3.10.10.10:FF:000007">
    <property type="entry name" value="Retrovirus-related Pol polyprotein from transposon 17.6-like Protein"/>
    <property type="match status" value="1"/>
</dbReference>
<feature type="region of interest" description="Disordered" evidence="17">
    <location>
        <begin position="64"/>
        <end position="122"/>
    </location>
</feature>
<dbReference type="PROSITE" id="PS50878">
    <property type="entry name" value="RT_POL"/>
    <property type="match status" value="1"/>
</dbReference>
<evidence type="ECO:0000256" key="2">
    <source>
        <dbReference type="ARBA" id="ARBA00022670"/>
    </source>
</evidence>
<evidence type="ECO:0000313" key="22">
    <source>
        <dbReference type="Proteomes" id="UP000242715"/>
    </source>
</evidence>
<dbReference type="GO" id="GO:0003677">
    <property type="term" value="F:DNA binding"/>
    <property type="evidence" value="ECO:0007669"/>
    <property type="project" value="UniProtKB-KW"/>
</dbReference>
<dbReference type="Gene3D" id="2.40.70.10">
    <property type="entry name" value="Acid Proteases"/>
    <property type="match status" value="1"/>
</dbReference>
<evidence type="ECO:0000256" key="13">
    <source>
        <dbReference type="ARBA" id="ARBA00022932"/>
    </source>
</evidence>
<dbReference type="InterPro" id="IPR036397">
    <property type="entry name" value="RNaseH_sf"/>
</dbReference>
<dbReference type="PROSITE" id="PS50994">
    <property type="entry name" value="INTEGRASE"/>
    <property type="match status" value="1"/>
</dbReference>
<dbReference type="Gene3D" id="3.10.10.10">
    <property type="entry name" value="HIV Type 1 Reverse Transcriptase, subunit A, domain 1"/>
    <property type="match status" value="1"/>
</dbReference>
<dbReference type="InterPro" id="IPR021109">
    <property type="entry name" value="Peptidase_aspartic_dom_sf"/>
</dbReference>
<keyword evidence="11" id="KW-0229">DNA integration</keyword>
<dbReference type="Pfam" id="PF24626">
    <property type="entry name" value="SH3_Tf2-1"/>
    <property type="match status" value="1"/>
</dbReference>
<dbReference type="GO" id="GO:0006310">
    <property type="term" value="P:DNA recombination"/>
    <property type="evidence" value="ECO:0007669"/>
    <property type="project" value="UniProtKB-KW"/>
</dbReference>
<dbReference type="GO" id="GO:0006508">
    <property type="term" value="P:proteolysis"/>
    <property type="evidence" value="ECO:0007669"/>
    <property type="project" value="UniProtKB-KW"/>
</dbReference>
<dbReference type="PANTHER" id="PTHR37984">
    <property type="entry name" value="PROTEIN CBG26694"/>
    <property type="match status" value="1"/>
</dbReference>
<dbReference type="CDD" id="cd09274">
    <property type="entry name" value="RNase_HI_RT_Ty3"/>
    <property type="match status" value="1"/>
</dbReference>
<dbReference type="Gene3D" id="3.30.70.270">
    <property type="match status" value="2"/>
</dbReference>
<dbReference type="Gene3D" id="4.10.60.10">
    <property type="entry name" value="Zinc finger, CCHC-type"/>
    <property type="match status" value="1"/>
</dbReference>
<keyword evidence="8" id="KW-0255">Endonuclease</keyword>
<dbReference type="SUPFAM" id="SSF53098">
    <property type="entry name" value="Ribonuclease H-like"/>
    <property type="match status" value="1"/>
</dbReference>
<dbReference type="Gene3D" id="3.30.420.10">
    <property type="entry name" value="Ribonuclease H-like superfamily/Ribonuclease H"/>
    <property type="match status" value="1"/>
</dbReference>
<dbReference type="InterPro" id="IPR001584">
    <property type="entry name" value="Integrase_cat-core"/>
</dbReference>
<keyword evidence="10" id="KW-0460">Magnesium</keyword>
<keyword evidence="16" id="KW-0862">Zinc</keyword>
<evidence type="ECO:0000256" key="8">
    <source>
        <dbReference type="ARBA" id="ARBA00022759"/>
    </source>
</evidence>
<dbReference type="Gene3D" id="1.10.340.70">
    <property type="match status" value="1"/>
</dbReference>
<feature type="domain" description="CCHC-type" evidence="18">
    <location>
        <begin position="690"/>
        <end position="706"/>
    </location>
</feature>
<keyword evidence="13" id="KW-0239">DNA-directed DNA polymerase</keyword>
<dbReference type="InterPro" id="IPR000477">
    <property type="entry name" value="RT_dom"/>
</dbReference>
<dbReference type="InterPro" id="IPR041373">
    <property type="entry name" value="RT_RNaseH"/>
</dbReference>
<dbReference type="InterPro" id="IPR001878">
    <property type="entry name" value="Znf_CCHC"/>
</dbReference>
<dbReference type="SUPFAM" id="SSF57756">
    <property type="entry name" value="Retrovirus zinc finger-like domains"/>
    <property type="match status" value="1"/>
</dbReference>
<feature type="compositionally biased region" description="Basic and acidic residues" evidence="17">
    <location>
        <begin position="64"/>
        <end position="79"/>
    </location>
</feature>
<dbReference type="Pfam" id="PF14223">
    <property type="entry name" value="Retrotran_gag_2"/>
    <property type="match status" value="1"/>
</dbReference>
<keyword evidence="5" id="KW-0540">Nuclease</keyword>
<dbReference type="PROSITE" id="PS50158">
    <property type="entry name" value="ZF_CCHC"/>
    <property type="match status" value="2"/>
</dbReference>
<feature type="region of interest" description="Disordered" evidence="17">
    <location>
        <begin position="2061"/>
        <end position="2130"/>
    </location>
</feature>
<dbReference type="GO" id="GO:0003964">
    <property type="term" value="F:RNA-directed DNA polymerase activity"/>
    <property type="evidence" value="ECO:0007669"/>
    <property type="project" value="UniProtKB-KW"/>
</dbReference>
<keyword evidence="6" id="KW-0479">Metal-binding</keyword>
<dbReference type="SUPFAM" id="SSF56672">
    <property type="entry name" value="DNA/RNA polymerases"/>
    <property type="match status" value="1"/>
</dbReference>
<dbReference type="InterPro" id="IPR043128">
    <property type="entry name" value="Rev_trsase/Diguanyl_cyclase"/>
</dbReference>
<dbReference type="EC" id="2.7.7.49" evidence="1"/>
<dbReference type="Pfam" id="PF00078">
    <property type="entry name" value="RVT_1"/>
    <property type="match status" value="1"/>
</dbReference>
<dbReference type="Pfam" id="PF08284">
    <property type="entry name" value="RVP_2"/>
    <property type="match status" value="1"/>
</dbReference>
<evidence type="ECO:0000256" key="4">
    <source>
        <dbReference type="ARBA" id="ARBA00022695"/>
    </source>
</evidence>
<accession>A0A2Z6PFH0</accession>
<dbReference type="FunFam" id="3.10.20.370:FF:000001">
    <property type="entry name" value="Retrovirus-related Pol polyprotein from transposon 17.6-like protein"/>
    <property type="match status" value="1"/>
</dbReference>
<sequence length="2151" mass="245126">MSCHYAELLAVIFKLPMDILRGQDSLIITHLYIEVLGNFEEQESPLQLQHLFLQYNCYIKGEESNAEKRSRDSKEKDSRNNSSKGLSSQPQRNWKSNDPHKQGYHAKPYHSPNTGGGIGYSQYRRYPADREYTLQNRARVHVLHEILQAGLAPLPPSKMHNTVMGPHTEAWCVYHRCKGHDTERCFRLSDLIEDLIRSGHLRKFLENSAKGQIVIPKQIPNQQKGEGDDKNKGEKQRVAVNTILRGFAGGGESNLARKCYVRRSRFEVCSVGSSTFPHTPDISFNPEDARDIIPHDDDPLVIQAMRLSDEQLNPYSGTLVGFTGEQVDVMGHITLYTTFGEDENTKTIKVRYLVVKTLFTSYNIIIGRPAFNALRAVLSTQYLSIKYPLNNGFLYPYFGEWYRMHVVVSRGHGMKVTLDALRKILRREDLLCLLRRSTRHLLLVFRVRKRVAILVSSLVHLLWTMTSARANAQIAESLATLTHLLARGDDPARDGEKRLDRFLKHKPSFFVGGFNPDGAVKWVEEVEIIFDAMECANENKLALGTYMLREEANQWWKNAKLRIGDKGNKKVVEFMKLEQGNMSVAEYAAKFESLCAFSPHYNTPEAENDKCVKFESGLRPDIKHIIGFAEIRNFTTLMAKARICDEDGKAKSNYFKAVRGKSQDRAKPYEVKGRGSARGGKGKEKVDGDKCYRCGKIGHRSFECKKDKDVCYSCGKEGHKSKECKATTPTCFNYGEEGHKSPECKKPKKVTGKVFALNGEGADQVDNLIRGTCFIHDTPLIAIIDTGATHSFISMDCMKRLNIPVYEMSSCMNIETPASGSVITRLVCRNCPVSVFDRHFDCDFPKSEGSLSLMKGGELKESLNDHGELFMVFGSLKHEGGIKLEELPVVSEFSDVFPEDISDLPPEREVEFGIDLVPVPGTSPISMAPYHMSASELNELKKQLEELLKKKFIRPSVSPWGAPVLLVKKKEGSMRLCIDYRQLNKATIKNKYPLPRIDNLMDQLVGACVFSKIDLRSGYHQIRVKTEDIPKTAFRTRYGHYEYTVMPFGVTNAPGVFMEYMNRIFHSFLDKFVVVFIDDILVYSKSEDEHKEHLRIVLQVLKEKKLYAKLSKCEFWLEEVSFLGHVISSGGIAVDHAKVDAVMKWGTPESVSEIRSFLGLAGYYRRFIEGFSKMALPLTLLTRKDQAFVWDEKCEKSFQELKEKLTTAPVLIFPDAKESFVVYCDASKLGLGGVLMQKGKVVAYASRQLKVHERNYPTHDLELAAVVFTLKVWRHYLYGSRFEVFSDHKSLKYLFDQKELNMRQRRWLEFLKDYDFELSYHPEKANVVADALSRKSLHMSSLMAKELELIEEFRDLSLVCEVTSNSVKLGMLKLTNPFLEKVRECQKEDEKLMKRVALVIEGQENDFKMDKNGVVRFRGRVCVPDVPELKRMILDEDLKKLFWWPRMHKEIAEYVYACLVCQKSKIEHQKPSGLLQPLFIPEWKWDSTAMDFVGGLPKTAKGNEVIWVVVDRLTKSAHFIAIKIGTLVPKLAEIYVEQIIRLHGIPSSIVSDRDPKFTSRFWESLQEALGTKLRLSSAYHPQTDGQSERTIQSLEDLLRACVLEQGESWDSCLPLIEFTYNNSFHSSIGMTPFEALYGRRCRTPLCWYESGETVVLGPDIVQETTEKIRMIREKMKVSQSRQKSYHDKRRKDVEFQEGDHVFLRVTPTTGVGRALKSKKLTSKFIGPYQISERIGKVAYRIALPITLSNLHDVFHVSQLRKYVSDPCHVIESDDIQVKENLTIETIPLRIEGREVKKLRNKEIASVKVVWGGPAGENATWELESKMKGSYPELFSGFLYPYFGEWYRMHVVVSRGHDMKEEYPAFVASIQGEETSRYSSVESCPFALIVVIPDDNESIQWATVNGLLDQYEEFRMEENESFEEMNLRFQAITSKLEDHNNKLSNKELVSKLLRSLPLNWNVISNTIEETENINSMSPESLIDLLRVHELALKDMQELKGEEAEAARKGKQALKHEDLVEEPDEEYLERFSRKIQRWYNFKKNGGRLAKGITTWDVLDNFSEDKSERAPGAEGSSSEDGSDSEDSSSDEKSEPESIESSDFSSELESSESEPSSELDPSAPGALSDLSSEKLSSTSQVVIPLASLPPFFLGH</sequence>
<evidence type="ECO:0000256" key="5">
    <source>
        <dbReference type="ARBA" id="ARBA00022722"/>
    </source>
</evidence>
<dbReference type="Pfam" id="PF00098">
    <property type="entry name" value="zf-CCHC"/>
    <property type="match status" value="2"/>
</dbReference>